<dbReference type="GO" id="GO:0003677">
    <property type="term" value="F:DNA binding"/>
    <property type="evidence" value="ECO:0007669"/>
    <property type="project" value="UniProtKB-KW"/>
</dbReference>
<dbReference type="EMBL" id="DVHE01000056">
    <property type="protein sequence ID" value="HIR51036.1"/>
    <property type="molecule type" value="Genomic_DNA"/>
</dbReference>
<dbReference type="Pfam" id="PF01380">
    <property type="entry name" value="SIS"/>
    <property type="match status" value="1"/>
</dbReference>
<keyword evidence="1" id="KW-0805">Transcription regulation</keyword>
<evidence type="ECO:0000313" key="6">
    <source>
        <dbReference type="EMBL" id="HIR51036.1"/>
    </source>
</evidence>
<dbReference type="SUPFAM" id="SSF46689">
    <property type="entry name" value="Homeodomain-like"/>
    <property type="match status" value="1"/>
</dbReference>
<accession>A0A9D1IWL3</accession>
<evidence type="ECO:0000256" key="2">
    <source>
        <dbReference type="ARBA" id="ARBA00023125"/>
    </source>
</evidence>
<evidence type="ECO:0000256" key="3">
    <source>
        <dbReference type="ARBA" id="ARBA00023163"/>
    </source>
</evidence>
<feature type="domain" description="SIS" evidence="5">
    <location>
        <begin position="125"/>
        <end position="264"/>
    </location>
</feature>
<sequence>MATDILSTIHNQMGSFSKGQRRIAQYIESSYDKAAFMTASRLGKMVSVSESTVVRFAVELGFDGYPSMQKALQEMVRNKLTSVQRIEVTNDRLGDQDVVSMVLQADWESIRMTSEALDRRVLDQAVEAILRAKNIYIVGVRSSAVIATFMSFYFRNIFDNVHLVSSSATSEMIEQMLHVSQGDVVIGISLPRYSSRTVQLMEFARDSGAEVVAITDSLEAPAAKRADHTLLAKSDMVSVVDSLVAPMSLVNALIVAIGQKKKGELSRIFENLEGIWQEYEVYERVEP</sequence>
<dbReference type="Proteomes" id="UP000824239">
    <property type="component" value="Unassembled WGS sequence"/>
</dbReference>
<keyword evidence="2" id="KW-0238">DNA-binding</keyword>
<name>A0A9D1IWL3_9FIRM</name>
<dbReference type="GO" id="GO:0097367">
    <property type="term" value="F:carbohydrate derivative binding"/>
    <property type="evidence" value="ECO:0007669"/>
    <property type="project" value="InterPro"/>
</dbReference>
<dbReference type="SUPFAM" id="SSF53697">
    <property type="entry name" value="SIS domain"/>
    <property type="match status" value="1"/>
</dbReference>
<dbReference type="InterPro" id="IPR000281">
    <property type="entry name" value="HTH_RpiR"/>
</dbReference>
<evidence type="ECO:0000259" key="5">
    <source>
        <dbReference type="PROSITE" id="PS51464"/>
    </source>
</evidence>
<dbReference type="InterPro" id="IPR009057">
    <property type="entry name" value="Homeodomain-like_sf"/>
</dbReference>
<dbReference type="InterPro" id="IPR001347">
    <property type="entry name" value="SIS_dom"/>
</dbReference>
<dbReference type="PANTHER" id="PTHR30514">
    <property type="entry name" value="GLUCOKINASE"/>
    <property type="match status" value="1"/>
</dbReference>
<dbReference type="PROSITE" id="PS51071">
    <property type="entry name" value="HTH_RPIR"/>
    <property type="match status" value="1"/>
</dbReference>
<reference evidence="6" key="1">
    <citation type="submission" date="2020-10" db="EMBL/GenBank/DDBJ databases">
        <authorList>
            <person name="Gilroy R."/>
        </authorList>
    </citation>
    <scope>NUCLEOTIDE SEQUENCE</scope>
    <source>
        <strain evidence="6">ChiBcec15-4380</strain>
    </source>
</reference>
<dbReference type="Gene3D" id="3.40.50.10490">
    <property type="entry name" value="Glucose-6-phosphate isomerase like protein, domain 1"/>
    <property type="match status" value="1"/>
</dbReference>
<dbReference type="GO" id="GO:1901135">
    <property type="term" value="P:carbohydrate derivative metabolic process"/>
    <property type="evidence" value="ECO:0007669"/>
    <property type="project" value="InterPro"/>
</dbReference>
<dbReference type="Pfam" id="PF01418">
    <property type="entry name" value="HTH_6"/>
    <property type="match status" value="1"/>
</dbReference>
<dbReference type="InterPro" id="IPR035472">
    <property type="entry name" value="RpiR-like_SIS"/>
</dbReference>
<evidence type="ECO:0000259" key="4">
    <source>
        <dbReference type="PROSITE" id="PS51071"/>
    </source>
</evidence>
<dbReference type="InterPro" id="IPR046348">
    <property type="entry name" value="SIS_dom_sf"/>
</dbReference>
<reference evidence="6" key="2">
    <citation type="journal article" date="2021" name="PeerJ">
        <title>Extensive microbial diversity within the chicken gut microbiome revealed by metagenomics and culture.</title>
        <authorList>
            <person name="Gilroy R."/>
            <person name="Ravi A."/>
            <person name="Getino M."/>
            <person name="Pursley I."/>
            <person name="Horton D.L."/>
            <person name="Alikhan N.F."/>
            <person name="Baker D."/>
            <person name="Gharbi K."/>
            <person name="Hall N."/>
            <person name="Watson M."/>
            <person name="Adriaenssens E.M."/>
            <person name="Foster-Nyarko E."/>
            <person name="Jarju S."/>
            <person name="Secka A."/>
            <person name="Antonio M."/>
            <person name="Oren A."/>
            <person name="Chaudhuri R.R."/>
            <person name="La Ragione R."/>
            <person name="Hildebrand F."/>
            <person name="Pallen M.J."/>
        </authorList>
    </citation>
    <scope>NUCLEOTIDE SEQUENCE</scope>
    <source>
        <strain evidence="6">ChiBcec15-4380</strain>
    </source>
</reference>
<evidence type="ECO:0000313" key="7">
    <source>
        <dbReference type="Proteomes" id="UP000824239"/>
    </source>
</evidence>
<evidence type="ECO:0000256" key="1">
    <source>
        <dbReference type="ARBA" id="ARBA00023015"/>
    </source>
</evidence>
<dbReference type="PROSITE" id="PS51464">
    <property type="entry name" value="SIS"/>
    <property type="match status" value="1"/>
</dbReference>
<gene>
    <name evidence="6" type="ORF">IAA53_07100</name>
</gene>
<dbReference type="PANTHER" id="PTHR30514:SF18">
    <property type="entry name" value="RPIR-FAMILY TRANSCRIPTIONAL REGULATOR"/>
    <property type="match status" value="1"/>
</dbReference>
<protein>
    <submittedName>
        <fullName evidence="6">MurR/RpiR family transcriptional regulator</fullName>
    </submittedName>
</protein>
<dbReference type="InterPro" id="IPR047640">
    <property type="entry name" value="RpiR-like"/>
</dbReference>
<dbReference type="GO" id="GO:0003700">
    <property type="term" value="F:DNA-binding transcription factor activity"/>
    <property type="evidence" value="ECO:0007669"/>
    <property type="project" value="InterPro"/>
</dbReference>
<feature type="domain" description="HTH rpiR-type" evidence="4">
    <location>
        <begin position="3"/>
        <end position="79"/>
    </location>
</feature>
<organism evidence="6 7">
    <name type="scientific">Candidatus Avoscillospira avicola</name>
    <dbReference type="NCBI Taxonomy" id="2840706"/>
    <lineage>
        <taxon>Bacteria</taxon>
        <taxon>Bacillati</taxon>
        <taxon>Bacillota</taxon>
        <taxon>Clostridia</taxon>
        <taxon>Eubacteriales</taxon>
        <taxon>Oscillospiraceae</taxon>
        <taxon>Oscillospiraceae incertae sedis</taxon>
        <taxon>Candidatus Avoscillospira</taxon>
    </lineage>
</organism>
<proteinExistence type="predicted"/>
<dbReference type="Gene3D" id="1.10.10.10">
    <property type="entry name" value="Winged helix-like DNA-binding domain superfamily/Winged helix DNA-binding domain"/>
    <property type="match status" value="1"/>
</dbReference>
<keyword evidence="3" id="KW-0804">Transcription</keyword>
<comment type="caution">
    <text evidence="6">The sequence shown here is derived from an EMBL/GenBank/DDBJ whole genome shotgun (WGS) entry which is preliminary data.</text>
</comment>
<dbReference type="InterPro" id="IPR036388">
    <property type="entry name" value="WH-like_DNA-bd_sf"/>
</dbReference>
<dbReference type="AlphaFoldDB" id="A0A9D1IWL3"/>
<dbReference type="CDD" id="cd05013">
    <property type="entry name" value="SIS_RpiR"/>
    <property type="match status" value="1"/>
</dbReference>